<accession>A0A851GGZ3</accession>
<name>A0A851GGZ3_9BACT</name>
<comment type="caution">
    <text evidence="1">The sequence shown here is derived from an EMBL/GenBank/DDBJ whole genome shotgun (WGS) entry which is preliminary data.</text>
</comment>
<dbReference type="EMBL" id="JACBAZ010000004">
    <property type="protein sequence ID" value="NWK56162.1"/>
    <property type="molecule type" value="Genomic_DNA"/>
</dbReference>
<dbReference type="InterPro" id="IPR036583">
    <property type="entry name" value="23S_rRNA_IVS_sf"/>
</dbReference>
<dbReference type="NCBIfam" id="TIGR02436">
    <property type="entry name" value="four helix bundle protein"/>
    <property type="match status" value="1"/>
</dbReference>
<sequence>MHIADRSFNFAARIIKLCKTLDQSPGINRTLANQLLRAGTSIGANIAEAQAAQSKRDFIAKMSIASKEARETHYWLRLLAVTQIIPETKLTAIQQESNELVSIITAIVKTSSSKEA</sequence>
<dbReference type="RefSeq" id="WP_178933366.1">
    <property type="nucleotide sequence ID" value="NZ_JACBAZ010000004.1"/>
</dbReference>
<dbReference type="Proteomes" id="UP000557872">
    <property type="component" value="Unassembled WGS sequence"/>
</dbReference>
<dbReference type="PANTHER" id="PTHR38471:SF2">
    <property type="entry name" value="FOUR HELIX BUNDLE PROTEIN"/>
    <property type="match status" value="1"/>
</dbReference>
<dbReference type="Gene3D" id="1.20.1440.60">
    <property type="entry name" value="23S rRNA-intervening sequence"/>
    <property type="match status" value="1"/>
</dbReference>
<protein>
    <submittedName>
        <fullName evidence="1">Four helix bundle protein</fullName>
    </submittedName>
</protein>
<dbReference type="PANTHER" id="PTHR38471">
    <property type="entry name" value="FOUR HELIX BUNDLE PROTEIN"/>
    <property type="match status" value="1"/>
</dbReference>
<dbReference type="AlphaFoldDB" id="A0A851GGZ3"/>
<organism evidence="1 2">
    <name type="scientific">Oceaniferula marina</name>
    <dbReference type="NCBI Taxonomy" id="2748318"/>
    <lineage>
        <taxon>Bacteria</taxon>
        <taxon>Pseudomonadati</taxon>
        <taxon>Verrucomicrobiota</taxon>
        <taxon>Verrucomicrobiia</taxon>
        <taxon>Verrucomicrobiales</taxon>
        <taxon>Verrucomicrobiaceae</taxon>
        <taxon>Oceaniferula</taxon>
    </lineage>
</organism>
<proteinExistence type="predicted"/>
<dbReference type="SUPFAM" id="SSF158446">
    <property type="entry name" value="IVS-encoded protein-like"/>
    <property type="match status" value="1"/>
</dbReference>
<dbReference type="Pfam" id="PF05635">
    <property type="entry name" value="23S_rRNA_IVP"/>
    <property type="match status" value="1"/>
</dbReference>
<evidence type="ECO:0000313" key="1">
    <source>
        <dbReference type="EMBL" id="NWK56162.1"/>
    </source>
</evidence>
<reference evidence="1 2" key="1">
    <citation type="submission" date="2020-07" db="EMBL/GenBank/DDBJ databases">
        <title>Roseicoccus Jingziensis gen. nov., sp. nov., isolated from coastal seawater.</title>
        <authorList>
            <person name="Feng X."/>
        </authorList>
    </citation>
    <scope>NUCLEOTIDE SEQUENCE [LARGE SCALE GENOMIC DNA]</scope>
    <source>
        <strain evidence="1 2">N1E253</strain>
    </source>
</reference>
<dbReference type="PIRSF" id="PIRSF035652">
    <property type="entry name" value="CHP02436"/>
    <property type="match status" value="1"/>
</dbReference>
<dbReference type="InterPro" id="IPR012657">
    <property type="entry name" value="23S_rRNA-intervening_sequence"/>
</dbReference>
<gene>
    <name evidence="1" type="ORF">HW115_11120</name>
</gene>
<keyword evidence="2" id="KW-1185">Reference proteome</keyword>
<evidence type="ECO:0000313" key="2">
    <source>
        <dbReference type="Proteomes" id="UP000557872"/>
    </source>
</evidence>